<comment type="caution">
    <text evidence="2">The sequence shown here is derived from an EMBL/GenBank/DDBJ whole genome shotgun (WGS) entry which is preliminary data.</text>
</comment>
<feature type="compositionally biased region" description="Polar residues" evidence="1">
    <location>
        <begin position="1"/>
        <end position="11"/>
    </location>
</feature>
<feature type="compositionally biased region" description="Polar residues" evidence="1">
    <location>
        <begin position="21"/>
        <end position="45"/>
    </location>
</feature>
<feature type="compositionally biased region" description="Polar residues" evidence="1">
    <location>
        <begin position="87"/>
        <end position="108"/>
    </location>
</feature>
<dbReference type="EC" id="3.4.24.13" evidence="2"/>
<keyword evidence="2" id="KW-0645">Protease</keyword>
<dbReference type="GO" id="GO:0006508">
    <property type="term" value="P:proteolysis"/>
    <property type="evidence" value="ECO:0007669"/>
    <property type="project" value="UniProtKB-KW"/>
</dbReference>
<feature type="region of interest" description="Disordered" evidence="1">
    <location>
        <begin position="1"/>
        <end position="253"/>
    </location>
</feature>
<dbReference type="AlphaFoldDB" id="K0KJY3"/>
<feature type="compositionally biased region" description="Pro residues" evidence="1">
    <location>
        <begin position="206"/>
        <end position="220"/>
    </location>
</feature>
<organism evidence="2 3">
    <name type="scientific">Wickerhamomyces ciferrii (strain ATCC 14091 / BCRC 22168 / CBS 111 / JCM 3599 / NBRC 0793 / NRRL Y-1031 F-60-10)</name>
    <name type="common">Yeast</name>
    <name type="synonym">Pichia ciferrii</name>
    <dbReference type="NCBI Taxonomy" id="1206466"/>
    <lineage>
        <taxon>Eukaryota</taxon>
        <taxon>Fungi</taxon>
        <taxon>Dikarya</taxon>
        <taxon>Ascomycota</taxon>
        <taxon>Saccharomycotina</taxon>
        <taxon>Saccharomycetes</taxon>
        <taxon>Phaffomycetales</taxon>
        <taxon>Wickerhamomycetaceae</taxon>
        <taxon>Wickerhamomyces</taxon>
    </lineage>
</organism>
<evidence type="ECO:0000313" key="3">
    <source>
        <dbReference type="Proteomes" id="UP000009328"/>
    </source>
</evidence>
<dbReference type="GO" id="GO:0008233">
    <property type="term" value="F:peptidase activity"/>
    <property type="evidence" value="ECO:0007669"/>
    <property type="project" value="UniProtKB-KW"/>
</dbReference>
<dbReference type="InParanoid" id="K0KJY3"/>
<dbReference type="HOGENOM" id="CLU_1099221_0_0_1"/>
<protein>
    <submittedName>
        <fullName evidence="2">Immunoglobulin A1 protease</fullName>
        <ecNumber evidence="2">3.4.24.13</ecNumber>
    </submittedName>
</protein>
<keyword evidence="2" id="KW-0378">Hydrolase</keyword>
<dbReference type="STRING" id="1206466.K0KJY3"/>
<gene>
    <name evidence="2" type="ORF">BN7_5152</name>
</gene>
<name>K0KJY3_WICCF</name>
<accession>K0KJY3</accession>
<dbReference type="Proteomes" id="UP000009328">
    <property type="component" value="Unassembled WGS sequence"/>
</dbReference>
<evidence type="ECO:0000256" key="1">
    <source>
        <dbReference type="SAM" id="MobiDB-lite"/>
    </source>
</evidence>
<sequence>MSTNIRSNNPFASEAEAEIQSHISQDSNSGRISSNPTGTPDTSILESSVTTASSTAVESNGTNNAPNPNGNISTENGGTREPDPIPQQIQHEPSNGNSLTTSNENTTPPWAGVDDSVPDEPLPAYSEVDPNANTQPQPSQPQSQFSTNNTSGQIYSRPPGPPPAPLRPSSESYQRPSHPPPHLSTNFQRPPGPPPTHLSPEQFSPRLPPRPTSPRLPPRPDMAGRPPPRRNVFPGRATATYSNTGAPPLPHRG</sequence>
<keyword evidence="3" id="KW-1185">Reference proteome</keyword>
<reference evidence="2 3" key="1">
    <citation type="journal article" date="2012" name="Eukaryot. Cell">
        <title>Draft genome sequence of Wickerhamomyces ciferrii NRRL Y-1031 F-60-10.</title>
        <authorList>
            <person name="Schneider J."/>
            <person name="Andrea H."/>
            <person name="Blom J."/>
            <person name="Jaenicke S."/>
            <person name="Ruckert C."/>
            <person name="Schorsch C."/>
            <person name="Szczepanowski R."/>
            <person name="Farwick M."/>
            <person name="Goesmann A."/>
            <person name="Puhler A."/>
            <person name="Schaffer S."/>
            <person name="Tauch A."/>
            <person name="Kohler T."/>
            <person name="Brinkrolf K."/>
        </authorList>
    </citation>
    <scope>NUCLEOTIDE SEQUENCE [LARGE SCALE GENOMIC DNA]</scope>
    <source>
        <strain evidence="3">ATCC 14091 / BCRC 22168 / CBS 111 / JCM 3599 / NBRC 0793 / NRRL Y-1031 F-60-10</strain>
    </source>
</reference>
<feature type="compositionally biased region" description="Low complexity" evidence="1">
    <location>
        <begin position="130"/>
        <end position="151"/>
    </location>
</feature>
<feature type="compositionally biased region" description="Low complexity" evidence="1">
    <location>
        <begin position="46"/>
        <end position="71"/>
    </location>
</feature>
<proteinExistence type="predicted"/>
<dbReference type="EMBL" id="CAIF01000200">
    <property type="protein sequence ID" value="CCH45570.1"/>
    <property type="molecule type" value="Genomic_DNA"/>
</dbReference>
<evidence type="ECO:0000313" key="2">
    <source>
        <dbReference type="EMBL" id="CCH45570.1"/>
    </source>
</evidence>